<sequence length="257" mass="29019">MNEVYRSDYGNKINEGSSHTNYDDDGFFSDVPISGSLSKSLLALNKYVKKNLLYDDSEEANDDSAYFSKETSPNESTLKSDSDSGKSIESSDKRIVSTPIPDADVVLNIIKVQTITEMPITTEIKHTEQLTDDYKFQKLYENSTNNLTVLDDQIEESSKQVIVPTQEIQGITQQENNSTSLDDLNTINKTKEYTTNTGEVKLRNKLNNENDTKRHTIHDVSEWVNRANIYPDVYAPLPYTGDQPVESKKVQLLTDAK</sequence>
<evidence type="ECO:0000313" key="3">
    <source>
        <dbReference type="Proteomes" id="UP000053268"/>
    </source>
</evidence>
<evidence type="ECO:0000313" key="2">
    <source>
        <dbReference type="EMBL" id="KPI91372.1"/>
    </source>
</evidence>
<feature type="region of interest" description="Disordered" evidence="1">
    <location>
        <begin position="62"/>
        <end position="93"/>
    </location>
</feature>
<protein>
    <submittedName>
        <fullName evidence="2">Uncharacterized protein</fullName>
    </submittedName>
</protein>
<proteinExistence type="predicted"/>
<keyword evidence="3" id="KW-1185">Reference proteome</keyword>
<feature type="region of interest" description="Disordered" evidence="1">
    <location>
        <begin position="1"/>
        <end position="21"/>
    </location>
</feature>
<reference evidence="2 3" key="1">
    <citation type="journal article" date="2015" name="Nat. Commun.">
        <title>Outbred genome sequencing and CRISPR/Cas9 gene editing in butterflies.</title>
        <authorList>
            <person name="Li X."/>
            <person name="Fan D."/>
            <person name="Zhang W."/>
            <person name="Liu G."/>
            <person name="Zhang L."/>
            <person name="Zhao L."/>
            <person name="Fang X."/>
            <person name="Chen L."/>
            <person name="Dong Y."/>
            <person name="Chen Y."/>
            <person name="Ding Y."/>
            <person name="Zhao R."/>
            <person name="Feng M."/>
            <person name="Zhu Y."/>
            <person name="Feng Y."/>
            <person name="Jiang X."/>
            <person name="Zhu D."/>
            <person name="Xiang H."/>
            <person name="Feng X."/>
            <person name="Li S."/>
            <person name="Wang J."/>
            <person name="Zhang G."/>
            <person name="Kronforst M.R."/>
            <person name="Wang W."/>
        </authorList>
    </citation>
    <scope>NUCLEOTIDE SEQUENCE [LARGE SCALE GENOMIC DNA]</scope>
    <source>
        <strain evidence="2">Ya'a_city_454_Px</strain>
        <tissue evidence="2">Whole body</tissue>
    </source>
</reference>
<evidence type="ECO:0000256" key="1">
    <source>
        <dbReference type="SAM" id="MobiDB-lite"/>
    </source>
</evidence>
<gene>
    <name evidence="2" type="ORF">RR46_14876</name>
</gene>
<accession>A0A194PDN9</accession>
<dbReference type="Proteomes" id="UP000053268">
    <property type="component" value="Unassembled WGS sequence"/>
</dbReference>
<dbReference type="EMBL" id="KQ459606">
    <property type="protein sequence ID" value="KPI91372.1"/>
    <property type="molecule type" value="Genomic_DNA"/>
</dbReference>
<name>A0A194PDN9_PAPXU</name>
<dbReference type="AlphaFoldDB" id="A0A194PDN9"/>
<organism evidence="2 3">
    <name type="scientific">Papilio xuthus</name>
    <name type="common">Asian swallowtail butterfly</name>
    <dbReference type="NCBI Taxonomy" id="66420"/>
    <lineage>
        <taxon>Eukaryota</taxon>
        <taxon>Metazoa</taxon>
        <taxon>Ecdysozoa</taxon>
        <taxon>Arthropoda</taxon>
        <taxon>Hexapoda</taxon>
        <taxon>Insecta</taxon>
        <taxon>Pterygota</taxon>
        <taxon>Neoptera</taxon>
        <taxon>Endopterygota</taxon>
        <taxon>Lepidoptera</taxon>
        <taxon>Glossata</taxon>
        <taxon>Ditrysia</taxon>
        <taxon>Papilionoidea</taxon>
        <taxon>Papilionidae</taxon>
        <taxon>Papilioninae</taxon>
        <taxon>Papilio</taxon>
    </lineage>
</organism>
<feature type="compositionally biased region" description="Basic and acidic residues" evidence="1">
    <location>
        <begin position="78"/>
        <end position="93"/>
    </location>
</feature>